<comment type="caution">
    <text evidence="2">The sequence shown here is derived from an EMBL/GenBank/DDBJ whole genome shotgun (WGS) entry which is preliminary data.</text>
</comment>
<dbReference type="EMBL" id="CABWKB010000001">
    <property type="protein sequence ID" value="VWQ14076.1"/>
    <property type="molecule type" value="Genomic_DNA"/>
</dbReference>
<evidence type="ECO:0000313" key="3">
    <source>
        <dbReference type="Proteomes" id="UP000494173"/>
    </source>
</evidence>
<proteinExistence type="predicted"/>
<protein>
    <recommendedName>
        <fullName evidence="1">DUF4357 domain-containing protein</fullName>
    </recommendedName>
</protein>
<dbReference type="Pfam" id="PF14267">
    <property type="entry name" value="DUF4357"/>
    <property type="match status" value="1"/>
</dbReference>
<evidence type="ECO:0000259" key="1">
    <source>
        <dbReference type="Pfam" id="PF14267"/>
    </source>
</evidence>
<sequence length="281" mass="31592">MMIALTAMTIQIIDNNPDGIRICRVDGESLVTVVVPRDMLSEAKSLPDLPDRGVYYLLDEDHGVLSRAYVGQTTKGLNRLDAHKTKKDFWNKAIMFLDNDVNIDRDVLDSLESTAIDYVDKHGSYETDNEYTPAPRMNPYKEQQVERLHNNILFRMRVLGYDLDRKEKTPVMVNAVFHTKKNGVQATGRYSQGTGRFTVLSGSEVDLVHPVIKNQGAVAARRHLFGTQTGKATLADDIELSSPSAAAVFVLGGSQNGWTEWVNEQGQTLDYVYRNKEHMNE</sequence>
<dbReference type="InterPro" id="IPR025579">
    <property type="entry name" value="DUF4357"/>
</dbReference>
<organism evidence="2 3">
    <name type="scientific">Bifidobacterium breve</name>
    <dbReference type="NCBI Taxonomy" id="1685"/>
    <lineage>
        <taxon>Bacteria</taxon>
        <taxon>Bacillati</taxon>
        <taxon>Actinomycetota</taxon>
        <taxon>Actinomycetes</taxon>
        <taxon>Bifidobacteriales</taxon>
        <taxon>Bifidobacteriaceae</taxon>
        <taxon>Bifidobacterium</taxon>
    </lineage>
</organism>
<dbReference type="RefSeq" id="WP_254591725.1">
    <property type="nucleotide sequence ID" value="NZ_CABWJU010000001.1"/>
</dbReference>
<dbReference type="CDD" id="cd10447">
    <property type="entry name" value="GIY-YIG_unchar_2"/>
    <property type="match status" value="1"/>
</dbReference>
<accession>A0ABD7VPN5</accession>
<reference evidence="2 3" key="1">
    <citation type="submission" date="2019-10" db="EMBL/GenBank/DDBJ databases">
        <authorList>
            <consortium name="Melissa Lawson"/>
            <person name="O'neill I."/>
        </authorList>
    </citation>
    <scope>NUCLEOTIDE SEQUENCE [LARGE SCALE GENOMIC DNA]</scope>
    <source>
        <strain evidence="2">LH_24</strain>
    </source>
</reference>
<dbReference type="AlphaFoldDB" id="A0ABD7VPN5"/>
<name>A0ABD7VPN5_BIFBR</name>
<evidence type="ECO:0000313" key="2">
    <source>
        <dbReference type="EMBL" id="VWQ14076.1"/>
    </source>
</evidence>
<dbReference type="Proteomes" id="UP000494173">
    <property type="component" value="Unassembled WGS sequence"/>
</dbReference>
<feature type="domain" description="DUF4357" evidence="1">
    <location>
        <begin position="228"/>
        <end position="269"/>
    </location>
</feature>
<gene>
    <name evidence="2" type="ORF">BIFLH24_00456</name>
</gene>